<reference evidence="3 4" key="1">
    <citation type="submission" date="2016-01" db="EMBL/GenBank/DDBJ databases">
        <title>Biosynthesis of antibiotic leucinostatins and their inhibition on Phytophthora in bio-control Purpureocillium lilacinum.</title>
        <authorList>
            <person name="Wang G."/>
            <person name="Liu Z."/>
            <person name="Lin R."/>
            <person name="Li E."/>
            <person name="Mao Z."/>
            <person name="Ling J."/>
            <person name="Yin W."/>
            <person name="Xie B."/>
        </authorList>
    </citation>
    <scope>NUCLEOTIDE SEQUENCE [LARGE SCALE GENOMIC DNA]</scope>
    <source>
        <strain evidence="3">PLBJ-1</strain>
    </source>
</reference>
<dbReference type="InterPro" id="IPR016181">
    <property type="entry name" value="Acyl_CoA_acyltransferase"/>
</dbReference>
<dbReference type="GO" id="GO:0016747">
    <property type="term" value="F:acyltransferase activity, transferring groups other than amino-acyl groups"/>
    <property type="evidence" value="ECO:0007669"/>
    <property type="project" value="InterPro"/>
</dbReference>
<gene>
    <name evidence="2" type="ORF">Purlil1_6093</name>
    <name evidence="3" type="ORF">VFPBJ_00709</name>
</gene>
<dbReference type="Pfam" id="PF13302">
    <property type="entry name" value="Acetyltransf_3"/>
    <property type="match status" value="1"/>
</dbReference>
<dbReference type="Gene3D" id="3.40.630.30">
    <property type="match status" value="1"/>
</dbReference>
<proteinExistence type="predicted"/>
<dbReference type="SUPFAM" id="SSF55729">
    <property type="entry name" value="Acyl-CoA N-acyltransferases (Nat)"/>
    <property type="match status" value="1"/>
</dbReference>
<evidence type="ECO:0000259" key="1">
    <source>
        <dbReference type="PROSITE" id="PS51186"/>
    </source>
</evidence>
<sequence>MSLSTAYHPFALVADGLVFLPTPSAAHVRPYRTLFRKLHADPAFCLIAFGELFQPVVWSDDEVHEFLLKRDAALRWGVRGMGDFALGVLPEDDEVKSAFDPAQSRQLKDSKVDICIVEGQQFESLSQLFARIEWAGYTCVRDATTTSAAELYANGGLDSNGEALPHWQEMIELRYGLDSAFRGRGFATRAAEVVMAWAVEEHGARRFIADTHKANSRSKQVLSRLGFQVSDTNYFQDEGVIEWLRVVN</sequence>
<dbReference type="PROSITE" id="PS51186">
    <property type="entry name" value="GNAT"/>
    <property type="match status" value="1"/>
</dbReference>
<dbReference type="PANTHER" id="PTHR43792">
    <property type="entry name" value="GNAT FAMILY, PUTATIVE (AFU_ORTHOLOGUE AFUA_3G00765)-RELATED-RELATED"/>
    <property type="match status" value="1"/>
</dbReference>
<name>A0A179HB62_PURLI</name>
<keyword evidence="3" id="KW-0808">Transferase</keyword>
<keyword evidence="5" id="KW-1185">Reference proteome</keyword>
<evidence type="ECO:0000313" key="2">
    <source>
        <dbReference type="EMBL" id="KAK4089524.1"/>
    </source>
</evidence>
<feature type="domain" description="N-acetyltransferase" evidence="1">
    <location>
        <begin position="102"/>
        <end position="247"/>
    </location>
</feature>
<protein>
    <submittedName>
        <fullName evidence="3">GCN5-related N-acetyltransferase (GNAT) domain-containingprotein</fullName>
    </submittedName>
</protein>
<evidence type="ECO:0000313" key="3">
    <source>
        <dbReference type="EMBL" id="OAQ86669.1"/>
    </source>
</evidence>
<organism evidence="3 4">
    <name type="scientific">Purpureocillium lilacinum</name>
    <name type="common">Paecilomyces lilacinus</name>
    <dbReference type="NCBI Taxonomy" id="33203"/>
    <lineage>
        <taxon>Eukaryota</taxon>
        <taxon>Fungi</taxon>
        <taxon>Dikarya</taxon>
        <taxon>Ascomycota</taxon>
        <taxon>Pezizomycotina</taxon>
        <taxon>Sordariomycetes</taxon>
        <taxon>Hypocreomycetidae</taxon>
        <taxon>Hypocreales</taxon>
        <taxon>Ophiocordycipitaceae</taxon>
        <taxon>Purpureocillium</taxon>
    </lineage>
</organism>
<dbReference type="PANTHER" id="PTHR43792:SF13">
    <property type="entry name" value="ACETYLTRANSFERASE"/>
    <property type="match status" value="1"/>
</dbReference>
<dbReference type="EMBL" id="JAWRVI010000019">
    <property type="protein sequence ID" value="KAK4089524.1"/>
    <property type="molecule type" value="Genomic_DNA"/>
</dbReference>
<dbReference type="AlphaFoldDB" id="A0A179HB62"/>
<dbReference type="InterPro" id="IPR000182">
    <property type="entry name" value="GNAT_dom"/>
</dbReference>
<reference evidence="2 5" key="3">
    <citation type="journal article" date="2024" name="Microbiol. Resour. Announc.">
        <title>Genome annotations for the ascomycete fungi Trichoderma harzianum, Trichoderma aggressivum, and Purpureocillium lilacinum.</title>
        <authorList>
            <person name="Beijen E.P.W."/>
            <person name="Ohm R.A."/>
        </authorList>
    </citation>
    <scope>NUCLEOTIDE SEQUENCE [LARGE SCALE GENOMIC DNA]</scope>
    <source>
        <strain evidence="2 5">CBS 150709</strain>
    </source>
</reference>
<dbReference type="Proteomes" id="UP000078240">
    <property type="component" value="Unassembled WGS sequence"/>
</dbReference>
<dbReference type="EMBL" id="LSBH01000001">
    <property type="protein sequence ID" value="OAQ86669.1"/>
    <property type="molecule type" value="Genomic_DNA"/>
</dbReference>
<accession>A0A179HB62</accession>
<comment type="caution">
    <text evidence="3">The sequence shown here is derived from an EMBL/GenBank/DDBJ whole genome shotgun (WGS) entry which is preliminary data.</text>
</comment>
<dbReference type="InterPro" id="IPR051531">
    <property type="entry name" value="N-acetyltransferase"/>
</dbReference>
<reference evidence="2" key="2">
    <citation type="submission" date="2023-11" db="EMBL/GenBank/DDBJ databases">
        <authorList>
            <person name="Beijen E."/>
            <person name="Ohm R.A."/>
        </authorList>
    </citation>
    <scope>NUCLEOTIDE SEQUENCE</scope>
    <source>
        <strain evidence="2">CBS 150709</strain>
    </source>
</reference>
<evidence type="ECO:0000313" key="5">
    <source>
        <dbReference type="Proteomes" id="UP001287286"/>
    </source>
</evidence>
<dbReference type="Proteomes" id="UP001287286">
    <property type="component" value="Unassembled WGS sequence"/>
</dbReference>
<evidence type="ECO:0000313" key="4">
    <source>
        <dbReference type="Proteomes" id="UP000078240"/>
    </source>
</evidence>